<dbReference type="AlphaFoldDB" id="A0A3P1SFF1"/>
<evidence type="ECO:0000313" key="5">
    <source>
        <dbReference type="Proteomes" id="UP000280444"/>
    </source>
</evidence>
<accession>A0A3P1SFF1</accession>
<keyword evidence="5" id="KW-1185">Reference proteome</keyword>
<dbReference type="RefSeq" id="WP_124870901.1">
    <property type="nucleotide sequence ID" value="NZ_RQZF01000007.1"/>
</dbReference>
<gene>
    <name evidence="4" type="ORF">EII11_07390</name>
</gene>
<name>A0A3P1SFF1_9ACTO</name>
<evidence type="ECO:0000313" key="4">
    <source>
        <dbReference type="EMBL" id="RRC95052.1"/>
    </source>
</evidence>
<proteinExistence type="predicted"/>
<dbReference type="EMBL" id="RQZF01000007">
    <property type="protein sequence ID" value="RRC95052.1"/>
    <property type="molecule type" value="Genomic_DNA"/>
</dbReference>
<comment type="caution">
    <text evidence="4">The sequence shown here is derived from an EMBL/GenBank/DDBJ whole genome shotgun (WGS) entry which is preliminary data.</text>
</comment>
<dbReference type="GO" id="GO:0000166">
    <property type="term" value="F:nucleotide binding"/>
    <property type="evidence" value="ECO:0007669"/>
    <property type="project" value="UniProtKB-KW"/>
</dbReference>
<dbReference type="Pfam" id="PF22335">
    <property type="entry name" value="Cas10-Cmr2_palm2"/>
    <property type="match status" value="1"/>
</dbReference>
<dbReference type="GO" id="GO:0051607">
    <property type="term" value="P:defense response to virus"/>
    <property type="evidence" value="ECO:0007669"/>
    <property type="project" value="UniProtKB-KW"/>
</dbReference>
<organism evidence="4 5">
    <name type="scientific">Schaalia canis</name>
    <dbReference type="NCBI Taxonomy" id="100469"/>
    <lineage>
        <taxon>Bacteria</taxon>
        <taxon>Bacillati</taxon>
        <taxon>Actinomycetota</taxon>
        <taxon>Actinomycetes</taxon>
        <taxon>Actinomycetales</taxon>
        <taxon>Actinomycetaceae</taxon>
        <taxon>Schaalia</taxon>
    </lineage>
</organism>
<dbReference type="OrthoDB" id="442064at2"/>
<dbReference type="Proteomes" id="UP000280444">
    <property type="component" value="Unassembled WGS sequence"/>
</dbReference>
<evidence type="ECO:0000256" key="2">
    <source>
        <dbReference type="ARBA" id="ARBA00023118"/>
    </source>
</evidence>
<reference evidence="4 5" key="1">
    <citation type="submission" date="2018-11" db="EMBL/GenBank/DDBJ databases">
        <title>Genomes From Bacteria Associated with the Canine Oral Cavity: a Test Case for Automated Genome-Based Taxonomic Assignment.</title>
        <authorList>
            <person name="Coil D.A."/>
            <person name="Jospin G."/>
            <person name="Darling A.E."/>
            <person name="Wallis C."/>
            <person name="Davis I.J."/>
            <person name="Harris S."/>
            <person name="Eisen J.A."/>
            <person name="Holcombe L.J."/>
            <person name="O'Flynn C."/>
        </authorList>
    </citation>
    <scope>NUCLEOTIDE SEQUENCE [LARGE SCALE GENOMIC DNA]</scope>
    <source>
        <strain evidence="4 5">OH770</strain>
    </source>
</reference>
<keyword evidence="1" id="KW-0547">Nucleotide-binding</keyword>
<protein>
    <recommendedName>
        <fullName evidence="3">Cas10/Cmr2 second palm domain-containing protein</fullName>
    </recommendedName>
</protein>
<dbReference type="InterPro" id="IPR054767">
    <property type="entry name" value="Cas10-Cmr2_palm2"/>
</dbReference>
<sequence length="641" mass="70128">MHLVMLETNGNQRFVFASPRLRDAIGASYLLTQLDAWTKDAYCELKRKKSHSDKDACVSLSDKEKARIARSYEDACVSRSSGKVILRVDDDVAARQLISAVTQRVAAQAPGMDVTGVHIGIGNGPVTGDHLRKIHEVAARHAVSRAPAQARFPQMPFLVRGRDSSLPASPRLKTFIPALSDEAKDDRATALALPSRIKRYYALHGREGFLESMAEDGGEGALEWQNLRRDTNKLEDELKQQLDKQLTAMERAFEGKAPLTPPKKDERLLSRVAVIHIDGNGIGALMQNLQVALEEVQKHPELLTRLKQSEEKLDLNKNNSDAFPNFVKAINAALEKAIADACRHAYWLVARLQYPEVVRDGLTDEQIVHVVPVLLGGDDATVIADGDYAIPFTAEFLRAFEQATAADPLLSVVAEDGKFTAGAGIAIVRTAFPFHLAYDLAEHLASQAKTIGKRYQVSTFSYHQLVDTTILDPAALIARYKDLACNTFVVSESGQAAASSNEGDVHPTEAPQWADMLRKVALFTGLTPAEGQSEAVAFPGTRAQRMRRYAALIAADKNTVEYGLPPIETGPNKRDGKKPSQLLADEWEVAKGESEALKAACEAIGSHTFFFDLINLKELLPEAYLRGELGLTSDDNDASGK</sequence>
<keyword evidence="2" id="KW-0051">Antiviral defense</keyword>
<feature type="domain" description="Cas10/Cmr2 second palm" evidence="3">
    <location>
        <begin position="271"/>
        <end position="454"/>
    </location>
</feature>
<evidence type="ECO:0000256" key="1">
    <source>
        <dbReference type="ARBA" id="ARBA00022741"/>
    </source>
</evidence>
<dbReference type="InterPro" id="IPR043128">
    <property type="entry name" value="Rev_trsase/Diguanyl_cyclase"/>
</dbReference>
<dbReference type="Gene3D" id="3.30.70.270">
    <property type="match status" value="1"/>
</dbReference>
<evidence type="ECO:0000259" key="3">
    <source>
        <dbReference type="Pfam" id="PF22335"/>
    </source>
</evidence>